<dbReference type="InterPro" id="IPR019283">
    <property type="entry name" value="DUF2330"/>
</dbReference>
<evidence type="ECO:0000313" key="3">
    <source>
        <dbReference type="EMBL" id="MDQ0580714.1"/>
    </source>
</evidence>
<gene>
    <name evidence="3" type="ORF">QF030_002892</name>
</gene>
<evidence type="ECO:0000313" key="4">
    <source>
        <dbReference type="Proteomes" id="UP001230654"/>
    </source>
</evidence>
<dbReference type="PRINTS" id="PR01217">
    <property type="entry name" value="PRICHEXTENSN"/>
</dbReference>
<evidence type="ECO:0000256" key="1">
    <source>
        <dbReference type="SAM" id="MobiDB-lite"/>
    </source>
</evidence>
<proteinExistence type="predicted"/>
<keyword evidence="4" id="KW-1185">Reference proteome</keyword>
<dbReference type="Pfam" id="PF10092">
    <property type="entry name" value="DUF2330"/>
    <property type="match status" value="1"/>
</dbReference>
<sequence length="528" mass="54732">MVGFLRGRQARRRWSRGRITGVLLALLAIQLGSLVAPAYACGCGALVPGDQRQVVVGREVSAVRWDGAQEQIVMRLTVDGDADRAAWIMPVPHRATVGLGDPELFDQLAAATAPVHRTRHHFWPQDGDWPLTTGGGRAGPPPPGARPGVGVIGRERLGPFDVARLTATDPAGLDDWLRANDFALPDRLETALRPYVDRHWEYVAVRLTPESAGTALRGELEPLHLTFATDRLVYPMRLSRLAATPQSLGLYVLAAHRMEPASRIGGDRPRVTFAGPLGETTGPLAALAKGTPFLTAVAQEFPRPSRISGDHELRRAATDTAYRQVIYEDRLLALAGVPVWLLTVVGGLVVLNTVAVVVGIRWGRARQASLPRPRHASGFAPAIPAGTVPPASAPAPAPASACASASASAAGSAGASVASAAPATTGAPPVPSRPPSPRRTPPRPARPPAPTGPPPAPPAPVAPPAPPARPPAPVPPKPIAPPRPPPAPSARPTPATPATSPAPPEPPTPRTAPSPSLAPGAGPPAPNG</sequence>
<dbReference type="RefSeq" id="WP_307163047.1">
    <property type="nucleotide sequence ID" value="NZ_JAUSWV010000002.1"/>
</dbReference>
<dbReference type="Proteomes" id="UP001230654">
    <property type="component" value="Unassembled WGS sequence"/>
</dbReference>
<feature type="region of interest" description="Disordered" evidence="1">
    <location>
        <begin position="420"/>
        <end position="528"/>
    </location>
</feature>
<evidence type="ECO:0008006" key="5">
    <source>
        <dbReference type="Google" id="ProtNLM"/>
    </source>
</evidence>
<evidence type="ECO:0000256" key="2">
    <source>
        <dbReference type="SAM" id="Phobius"/>
    </source>
</evidence>
<dbReference type="EMBL" id="JAUSWV010000002">
    <property type="protein sequence ID" value="MDQ0580714.1"/>
    <property type="molecule type" value="Genomic_DNA"/>
</dbReference>
<keyword evidence="2" id="KW-0812">Transmembrane</keyword>
<organism evidence="3 4">
    <name type="scientific">Streptomyces rishiriensis</name>
    <dbReference type="NCBI Taxonomy" id="68264"/>
    <lineage>
        <taxon>Bacteria</taxon>
        <taxon>Bacillati</taxon>
        <taxon>Actinomycetota</taxon>
        <taxon>Actinomycetes</taxon>
        <taxon>Kitasatosporales</taxon>
        <taxon>Streptomycetaceae</taxon>
        <taxon>Streptomyces</taxon>
    </lineage>
</organism>
<keyword evidence="2" id="KW-1133">Transmembrane helix</keyword>
<feature type="compositionally biased region" description="Pro residues" evidence="1">
    <location>
        <begin position="428"/>
        <end position="512"/>
    </location>
</feature>
<accession>A0ABU0NNP1</accession>
<keyword evidence="2" id="KW-0472">Membrane</keyword>
<feature type="transmembrane region" description="Helical" evidence="2">
    <location>
        <begin position="339"/>
        <end position="362"/>
    </location>
</feature>
<protein>
    <recommendedName>
        <fullName evidence="5">DUF2330 domain-containing protein</fullName>
    </recommendedName>
</protein>
<name>A0ABU0NNP1_STRRH</name>
<comment type="caution">
    <text evidence="3">The sequence shown here is derived from an EMBL/GenBank/DDBJ whole genome shotgun (WGS) entry which is preliminary data.</text>
</comment>
<reference evidence="3 4" key="1">
    <citation type="submission" date="2023-07" db="EMBL/GenBank/DDBJ databases">
        <title>Comparative genomics of wheat-associated soil bacteria to identify genetic determinants of phenazine resistance.</title>
        <authorList>
            <person name="Mouncey N."/>
        </authorList>
    </citation>
    <scope>NUCLEOTIDE SEQUENCE [LARGE SCALE GENOMIC DNA]</scope>
    <source>
        <strain evidence="3 4">B2I6</strain>
    </source>
</reference>